<proteinExistence type="predicted"/>
<gene>
    <name evidence="1" type="ORF">Pr1d_21040</name>
</gene>
<name>A0A5B9QAP7_9BACT</name>
<dbReference type="SUPFAM" id="SSF52540">
    <property type="entry name" value="P-loop containing nucleoside triphosphate hydrolases"/>
    <property type="match status" value="1"/>
</dbReference>
<dbReference type="OrthoDB" id="9794577at2"/>
<dbReference type="GO" id="GO:0005886">
    <property type="term" value="C:plasma membrane"/>
    <property type="evidence" value="ECO:0007669"/>
    <property type="project" value="TreeGrafter"/>
</dbReference>
<dbReference type="RefSeq" id="WP_148073412.1">
    <property type="nucleotide sequence ID" value="NZ_CP042913.1"/>
</dbReference>
<evidence type="ECO:0000313" key="1">
    <source>
        <dbReference type="EMBL" id="QEG34819.1"/>
    </source>
</evidence>
<dbReference type="KEGG" id="bgok:Pr1d_21040"/>
<dbReference type="PANTHER" id="PTHR32309:SF13">
    <property type="entry name" value="FERRIC ENTEROBACTIN TRANSPORT PROTEIN FEPE"/>
    <property type="match status" value="1"/>
</dbReference>
<dbReference type="InterPro" id="IPR050445">
    <property type="entry name" value="Bact_polysacc_biosynth/exp"/>
</dbReference>
<dbReference type="InterPro" id="IPR027417">
    <property type="entry name" value="P-loop_NTPase"/>
</dbReference>
<dbReference type="Proteomes" id="UP000323917">
    <property type="component" value="Chromosome"/>
</dbReference>
<dbReference type="EMBL" id="CP042913">
    <property type="protein sequence ID" value="QEG34819.1"/>
    <property type="molecule type" value="Genomic_DNA"/>
</dbReference>
<dbReference type="AlphaFoldDB" id="A0A5B9QAP7"/>
<dbReference type="InterPro" id="IPR017746">
    <property type="entry name" value="Cellulose_synthase_operon_BcsQ"/>
</dbReference>
<dbReference type="Pfam" id="PF06564">
    <property type="entry name" value="CBP_BcsQ"/>
    <property type="match status" value="1"/>
</dbReference>
<organism evidence="1 2">
    <name type="scientific">Bythopirellula goksoeyrii</name>
    <dbReference type="NCBI Taxonomy" id="1400387"/>
    <lineage>
        <taxon>Bacteria</taxon>
        <taxon>Pseudomonadati</taxon>
        <taxon>Planctomycetota</taxon>
        <taxon>Planctomycetia</taxon>
        <taxon>Pirellulales</taxon>
        <taxon>Lacipirellulaceae</taxon>
        <taxon>Bythopirellula</taxon>
    </lineage>
</organism>
<keyword evidence="2" id="KW-1185">Reference proteome</keyword>
<dbReference type="PANTHER" id="PTHR32309">
    <property type="entry name" value="TYROSINE-PROTEIN KINASE"/>
    <property type="match status" value="1"/>
</dbReference>
<evidence type="ECO:0000313" key="2">
    <source>
        <dbReference type="Proteomes" id="UP000323917"/>
    </source>
</evidence>
<reference evidence="1 2" key="1">
    <citation type="submission" date="2019-08" db="EMBL/GenBank/DDBJ databases">
        <title>Deep-cultivation of Planctomycetes and their phenomic and genomic characterization uncovers novel biology.</title>
        <authorList>
            <person name="Wiegand S."/>
            <person name="Jogler M."/>
            <person name="Boedeker C."/>
            <person name="Pinto D."/>
            <person name="Vollmers J."/>
            <person name="Rivas-Marin E."/>
            <person name="Kohn T."/>
            <person name="Peeters S.H."/>
            <person name="Heuer A."/>
            <person name="Rast P."/>
            <person name="Oberbeckmann S."/>
            <person name="Bunk B."/>
            <person name="Jeske O."/>
            <person name="Meyerdierks A."/>
            <person name="Storesund J.E."/>
            <person name="Kallscheuer N."/>
            <person name="Luecker S."/>
            <person name="Lage O.M."/>
            <person name="Pohl T."/>
            <person name="Merkel B.J."/>
            <person name="Hornburger P."/>
            <person name="Mueller R.-W."/>
            <person name="Bruemmer F."/>
            <person name="Labrenz M."/>
            <person name="Spormann A.M."/>
            <person name="Op den Camp H."/>
            <person name="Overmann J."/>
            <person name="Amann R."/>
            <person name="Jetten M.S.M."/>
            <person name="Mascher T."/>
            <person name="Medema M.H."/>
            <person name="Devos D.P."/>
            <person name="Kaster A.-K."/>
            <person name="Ovreas L."/>
            <person name="Rohde M."/>
            <person name="Galperin M.Y."/>
            <person name="Jogler C."/>
        </authorList>
    </citation>
    <scope>NUCLEOTIDE SEQUENCE [LARGE SCALE GENOMIC DNA]</scope>
    <source>
        <strain evidence="1 2">Pr1d</strain>
    </source>
</reference>
<accession>A0A5B9QAP7</accession>
<sequence>MSQPTVPQTSFDLTPELNRWSKLAHDFERLAARILNLTSRQGIPIRQVGFTSIARQTGTSSIAIQLAAAMSRLGEQSVILVDANREHSWFDRQFPDNNSPGLLNALSGDVEIADCIHNTTTSNLSVVPLGNPVWAEADYGNRSLVDTFQGLGERADWLLVDLPVISDMSHFRALVQQLDGVILVLTPRLARLELAAQVRHRLTQLDVHLLAVVPNQWNS</sequence>
<protein>
    <submittedName>
        <fullName evidence="1">Uncharacterized protein</fullName>
    </submittedName>
</protein>
<dbReference type="Gene3D" id="3.40.50.300">
    <property type="entry name" value="P-loop containing nucleotide triphosphate hydrolases"/>
    <property type="match status" value="1"/>
</dbReference>
<dbReference type="GO" id="GO:0004713">
    <property type="term" value="F:protein tyrosine kinase activity"/>
    <property type="evidence" value="ECO:0007669"/>
    <property type="project" value="TreeGrafter"/>
</dbReference>